<evidence type="ECO:0000256" key="2">
    <source>
        <dbReference type="ARBA" id="ARBA00012737"/>
    </source>
</evidence>
<evidence type="ECO:0000256" key="3">
    <source>
        <dbReference type="ARBA" id="ARBA00048741"/>
    </source>
</evidence>
<dbReference type="InterPro" id="IPR001962">
    <property type="entry name" value="Asn_synthase"/>
</dbReference>
<sequence length="592" mass="65815">MIVAVFDSRGEPAIRHFFECFCRDARLILGDFLIKDSVGLACINQGYLSLLNRKHAMVISGSFYCEEEEKPFLNRWRGHFALARCYQGGLQLVRSRFGGRTIYYTHCQEGNGIVACSSLTSLLQSTECLSFSKTLSASYLAAQLMGVASSPSSSSPFSSVRCLGISQVLTIRKDGSTLSESLPLLTPFTPEHQPLTPEEWKEEIESALLSAVKRGLGDAKRVAVYVGGGVDSSGVLAAAVAAARGAKKPEIKAIALDFDGPGCDRPYLKALCAALRIVPLRIKPFHASHLMEKAMVLDSAPYVWPTGAMELMMASKAVELGAERILTGYQGDDVFDGDLCLFPYQIWKRDVVGGILGALRYKVPWTALPCTRWRHWIVYPLLKYMIPSWIMPYCQSRYRRRRLSFLPYWAGPFLRAEASKLMEMQALLKIEFPVSSAASLSALTQASYLQFFWNMRSQTEVTVPGCFYVDPLADERLISLMMSVPPAFYLIGGQARGLFRMVLASFGVPDVVRFRPDKADSELAFGELLEGAGGWKSLRHLARPNALHCLGLVDASRFEDHFVKVINKGFLAVDWLNIWPVLVVESFVRAYN</sequence>
<dbReference type="InterPro" id="IPR029055">
    <property type="entry name" value="Ntn_hydrolases_N"/>
</dbReference>
<dbReference type="GO" id="GO:0006529">
    <property type="term" value="P:asparagine biosynthetic process"/>
    <property type="evidence" value="ECO:0007669"/>
    <property type="project" value="InterPro"/>
</dbReference>
<name>A0A1L6MVV2_9BACT</name>
<dbReference type="InterPro" id="IPR051786">
    <property type="entry name" value="ASN_synthetase/amidase"/>
</dbReference>
<dbReference type="KEGG" id="pabo:BCY86_01700"/>
<dbReference type="EMBL" id="CP016908">
    <property type="protein sequence ID" value="APR99535.1"/>
    <property type="molecule type" value="Genomic_DNA"/>
</dbReference>
<dbReference type="STRING" id="1882918.BCY86_01700"/>
<evidence type="ECO:0000313" key="5">
    <source>
        <dbReference type="EMBL" id="APR99535.1"/>
    </source>
</evidence>
<dbReference type="AlphaFoldDB" id="A0A1L6MVV2"/>
<accession>A0A1L6MVV2</accession>
<keyword evidence="6" id="KW-1185">Reference proteome</keyword>
<feature type="domain" description="Asparagine synthetase" evidence="4">
    <location>
        <begin position="203"/>
        <end position="564"/>
    </location>
</feature>
<gene>
    <name evidence="5" type="ORF">BCY86_01700</name>
</gene>
<dbReference type="Gene3D" id="3.60.20.10">
    <property type="entry name" value="Glutamine Phosphoribosylpyrophosphate, subunit 1, domain 1"/>
    <property type="match status" value="1"/>
</dbReference>
<organism evidence="5 6">
    <name type="scientific">Pajaroellobacter abortibovis</name>
    <dbReference type="NCBI Taxonomy" id="1882918"/>
    <lineage>
        <taxon>Bacteria</taxon>
        <taxon>Pseudomonadati</taxon>
        <taxon>Myxococcota</taxon>
        <taxon>Polyangia</taxon>
        <taxon>Polyangiales</taxon>
        <taxon>Polyangiaceae</taxon>
    </lineage>
</organism>
<protein>
    <recommendedName>
        <fullName evidence="2">asparagine synthase (glutamine-hydrolyzing)</fullName>
        <ecNumber evidence="2">6.3.5.4</ecNumber>
    </recommendedName>
</protein>
<dbReference type="PANTHER" id="PTHR43284">
    <property type="entry name" value="ASPARAGINE SYNTHETASE (GLUTAMINE-HYDROLYZING)"/>
    <property type="match status" value="1"/>
</dbReference>
<comment type="catalytic activity">
    <reaction evidence="3">
        <text>L-aspartate + L-glutamine + ATP + H2O = L-asparagine + L-glutamate + AMP + diphosphate + H(+)</text>
        <dbReference type="Rhea" id="RHEA:12228"/>
        <dbReference type="ChEBI" id="CHEBI:15377"/>
        <dbReference type="ChEBI" id="CHEBI:15378"/>
        <dbReference type="ChEBI" id="CHEBI:29985"/>
        <dbReference type="ChEBI" id="CHEBI:29991"/>
        <dbReference type="ChEBI" id="CHEBI:30616"/>
        <dbReference type="ChEBI" id="CHEBI:33019"/>
        <dbReference type="ChEBI" id="CHEBI:58048"/>
        <dbReference type="ChEBI" id="CHEBI:58359"/>
        <dbReference type="ChEBI" id="CHEBI:456215"/>
        <dbReference type="EC" id="6.3.5.4"/>
    </reaction>
</comment>
<evidence type="ECO:0000313" key="6">
    <source>
        <dbReference type="Proteomes" id="UP000185544"/>
    </source>
</evidence>
<dbReference type="SUPFAM" id="SSF56235">
    <property type="entry name" value="N-terminal nucleophile aminohydrolases (Ntn hydrolases)"/>
    <property type="match status" value="1"/>
</dbReference>
<dbReference type="RefSeq" id="WP_075276182.1">
    <property type="nucleotide sequence ID" value="NZ_CP016908.1"/>
</dbReference>
<reference evidence="5 6" key="1">
    <citation type="submission" date="2016-08" db="EMBL/GenBank/DDBJ databases">
        <title>Identification and validation of antigenic proteins from Pajaroellobacter abortibovis using de-novo genome sequence assembly and reverse vaccinology.</title>
        <authorList>
            <person name="Welly B.T."/>
            <person name="Miller M.R."/>
            <person name="Stott J.L."/>
            <person name="Blanchard M.T."/>
            <person name="Islas-Trejo A.D."/>
            <person name="O'Rourke S.M."/>
            <person name="Young A.E."/>
            <person name="Medrano J.F."/>
            <person name="Van Eenennaam A.L."/>
        </authorList>
    </citation>
    <scope>NUCLEOTIDE SEQUENCE [LARGE SCALE GENOMIC DNA]</scope>
    <source>
        <strain evidence="5 6">BTF92-0548A/99-0131</strain>
    </source>
</reference>
<dbReference type="GO" id="GO:0004066">
    <property type="term" value="F:asparagine synthase (glutamine-hydrolyzing) activity"/>
    <property type="evidence" value="ECO:0007669"/>
    <property type="project" value="UniProtKB-EC"/>
</dbReference>
<dbReference type="PANTHER" id="PTHR43284:SF1">
    <property type="entry name" value="ASPARAGINE SYNTHETASE"/>
    <property type="match status" value="1"/>
</dbReference>
<evidence type="ECO:0000259" key="4">
    <source>
        <dbReference type="Pfam" id="PF00733"/>
    </source>
</evidence>
<dbReference type="EC" id="6.3.5.4" evidence="2"/>
<dbReference type="OrthoDB" id="9763290at2"/>
<dbReference type="InterPro" id="IPR014729">
    <property type="entry name" value="Rossmann-like_a/b/a_fold"/>
</dbReference>
<evidence type="ECO:0000256" key="1">
    <source>
        <dbReference type="ARBA" id="ARBA00005187"/>
    </source>
</evidence>
<dbReference type="SUPFAM" id="SSF52402">
    <property type="entry name" value="Adenine nucleotide alpha hydrolases-like"/>
    <property type="match status" value="1"/>
</dbReference>
<dbReference type="Pfam" id="PF00733">
    <property type="entry name" value="Asn_synthase"/>
    <property type="match status" value="1"/>
</dbReference>
<dbReference type="Proteomes" id="UP000185544">
    <property type="component" value="Chromosome"/>
</dbReference>
<proteinExistence type="predicted"/>
<comment type="pathway">
    <text evidence="1">Amino-acid biosynthesis; L-asparagine biosynthesis; L-asparagine from L-aspartate (L-Gln route): step 1/1.</text>
</comment>
<dbReference type="Gene3D" id="3.40.50.620">
    <property type="entry name" value="HUPs"/>
    <property type="match status" value="1"/>
</dbReference>